<evidence type="ECO:0000259" key="3">
    <source>
        <dbReference type="PROSITE" id="PS51186"/>
    </source>
</evidence>
<proteinExistence type="predicted"/>
<dbReference type="Pfam" id="PF00583">
    <property type="entry name" value="Acetyltransf_1"/>
    <property type="match status" value="1"/>
</dbReference>
<dbReference type="CDD" id="cd04301">
    <property type="entry name" value="NAT_SF"/>
    <property type="match status" value="1"/>
</dbReference>
<protein>
    <submittedName>
        <fullName evidence="4">GNAT family N-acetyltransferase</fullName>
        <ecNumber evidence="4">2.3.1.-</ecNumber>
    </submittedName>
</protein>
<keyword evidence="5" id="KW-1185">Reference proteome</keyword>
<dbReference type="PANTHER" id="PTHR43877">
    <property type="entry name" value="AMINOALKYLPHOSPHONATE N-ACETYLTRANSFERASE-RELATED-RELATED"/>
    <property type="match status" value="1"/>
</dbReference>
<evidence type="ECO:0000313" key="4">
    <source>
        <dbReference type="EMBL" id="MDT0344190.1"/>
    </source>
</evidence>
<evidence type="ECO:0000313" key="5">
    <source>
        <dbReference type="Proteomes" id="UP001183246"/>
    </source>
</evidence>
<name>A0ABU2MRN0_9ACTN</name>
<dbReference type="SUPFAM" id="SSF55729">
    <property type="entry name" value="Acyl-CoA N-acyltransferases (Nat)"/>
    <property type="match status" value="1"/>
</dbReference>
<organism evidence="4 5">
    <name type="scientific">Streptomyces litchfieldiae</name>
    <dbReference type="NCBI Taxonomy" id="3075543"/>
    <lineage>
        <taxon>Bacteria</taxon>
        <taxon>Bacillati</taxon>
        <taxon>Actinomycetota</taxon>
        <taxon>Actinomycetes</taxon>
        <taxon>Kitasatosporales</taxon>
        <taxon>Streptomycetaceae</taxon>
        <taxon>Streptomyces</taxon>
    </lineage>
</organism>
<gene>
    <name evidence="4" type="ORF">RM590_16420</name>
</gene>
<dbReference type="RefSeq" id="WP_311705314.1">
    <property type="nucleotide sequence ID" value="NZ_JAVREL010000008.1"/>
</dbReference>
<evidence type="ECO:0000256" key="2">
    <source>
        <dbReference type="ARBA" id="ARBA00023315"/>
    </source>
</evidence>
<dbReference type="Gene3D" id="3.40.630.30">
    <property type="match status" value="1"/>
</dbReference>
<dbReference type="Proteomes" id="UP001183246">
    <property type="component" value="Unassembled WGS sequence"/>
</dbReference>
<dbReference type="GO" id="GO:0016746">
    <property type="term" value="F:acyltransferase activity"/>
    <property type="evidence" value="ECO:0007669"/>
    <property type="project" value="UniProtKB-KW"/>
</dbReference>
<reference evidence="5" key="1">
    <citation type="submission" date="2023-07" db="EMBL/GenBank/DDBJ databases">
        <title>30 novel species of actinomycetes from the DSMZ collection.</title>
        <authorList>
            <person name="Nouioui I."/>
        </authorList>
    </citation>
    <scope>NUCLEOTIDE SEQUENCE [LARGE SCALE GENOMIC DNA]</scope>
    <source>
        <strain evidence="5">DSM 44938</strain>
    </source>
</reference>
<dbReference type="EMBL" id="JAVREL010000008">
    <property type="protein sequence ID" value="MDT0344190.1"/>
    <property type="molecule type" value="Genomic_DNA"/>
</dbReference>
<dbReference type="InterPro" id="IPR050832">
    <property type="entry name" value="Bact_Acetyltransf"/>
</dbReference>
<sequence>MTWTTTHDVTVYLAAAGDFLRSRPAEHTIHLTVADMLRTRGATVYGDAPSLFGWWREADGSVGAALFQTPPRAVQVTHLPDAAVAPLAKLLAGPAAGDAPPTAVELPRAPAEAFAAAWGPGARVTHETRLYRLGTLVPPDPAPEGRARIAGPADRDLLLSWTESFMADVGAPTTALADTVDDRLSHDGFVLWERPDGAPVSMASATRLIAGAVRIAFVYTPPEHRRHGYAGAVTAAASRRARGEGAAEVVLFTDLANPTSNAVYQRIGYRPVFDRVALELS</sequence>
<dbReference type="EC" id="2.3.1.-" evidence="4"/>
<dbReference type="PROSITE" id="PS51186">
    <property type="entry name" value="GNAT"/>
    <property type="match status" value="1"/>
</dbReference>
<comment type="caution">
    <text evidence="4">The sequence shown here is derived from an EMBL/GenBank/DDBJ whole genome shotgun (WGS) entry which is preliminary data.</text>
</comment>
<dbReference type="InterPro" id="IPR016181">
    <property type="entry name" value="Acyl_CoA_acyltransferase"/>
</dbReference>
<keyword evidence="1 4" id="KW-0808">Transferase</keyword>
<accession>A0ABU2MRN0</accession>
<dbReference type="InterPro" id="IPR000182">
    <property type="entry name" value="GNAT_dom"/>
</dbReference>
<evidence type="ECO:0000256" key="1">
    <source>
        <dbReference type="ARBA" id="ARBA00022679"/>
    </source>
</evidence>
<feature type="domain" description="N-acetyltransferase" evidence="3">
    <location>
        <begin position="145"/>
        <end position="281"/>
    </location>
</feature>
<keyword evidence="2 4" id="KW-0012">Acyltransferase</keyword>